<name>A0AB33JWI7_9ACTN</name>
<dbReference type="SUPFAM" id="SSF52540">
    <property type="entry name" value="P-loop containing nucleoside triphosphate hydrolases"/>
    <property type="match status" value="1"/>
</dbReference>
<sequence>MDVIGAGFGRTGTASLQEALHTLGYAPCYHWRTLFEEPAREAQWHQVLADLEAGRLPRWDAVYAGFNAAVDWPTAAFWRELTEFYPAAKVVLTVRDPETWYASFAQTIGVSIGATEPRGETREAMAAHGITGAPAWDELARRVIAGRVFGGRADDREHVLAVYRRHVAEVVAALPAERLLLFDPADGWGPLTRFLGVAEPPEEYPHVNQRPDFWRLCAPT</sequence>
<dbReference type="EMBL" id="AP035881">
    <property type="protein sequence ID" value="BFP43720.1"/>
    <property type="molecule type" value="Genomic_DNA"/>
</dbReference>
<dbReference type="Gene3D" id="3.40.50.300">
    <property type="entry name" value="P-loop containing nucleotide triphosphate hydrolases"/>
    <property type="match status" value="1"/>
</dbReference>
<dbReference type="PANTHER" id="PTHR36978">
    <property type="entry name" value="P-LOOP CONTAINING NUCLEOTIDE TRIPHOSPHATE HYDROLASE"/>
    <property type="match status" value="1"/>
</dbReference>
<dbReference type="InterPro" id="IPR040632">
    <property type="entry name" value="Sulfotransfer_4"/>
</dbReference>
<dbReference type="PANTHER" id="PTHR36978:SF4">
    <property type="entry name" value="P-LOOP CONTAINING NUCLEOSIDE TRIPHOSPHATE HYDROLASE PROTEIN"/>
    <property type="match status" value="1"/>
</dbReference>
<dbReference type="InterPro" id="IPR027417">
    <property type="entry name" value="P-loop_NTPase"/>
</dbReference>
<evidence type="ECO:0000313" key="1">
    <source>
        <dbReference type="EMBL" id="BFP43720.1"/>
    </source>
</evidence>
<gene>
    <name evidence="1" type="ORF">KCMC57_00880</name>
</gene>
<proteinExistence type="predicted"/>
<accession>A0AB33JWI7</accession>
<dbReference type="RefSeq" id="WP_407986323.1">
    <property type="nucleotide sequence ID" value="NZ_AP035881.2"/>
</dbReference>
<reference evidence="1" key="1">
    <citation type="submission" date="2024-07" db="EMBL/GenBank/DDBJ databases">
        <title>Complete genome sequences of cellulolytic bacteria, Kitasatospora sp. CMC57 and Streptomyces sp. CMC78, isolated from Japanese agricultural soil.</title>
        <authorList>
            <person name="Hashimoto T."/>
            <person name="Ito M."/>
            <person name="Iwamoto M."/>
            <person name="Fukahori D."/>
            <person name="Shoda T."/>
            <person name="Sakoda M."/>
            <person name="Morohoshi T."/>
            <person name="Mitsuboshi M."/>
            <person name="Nishizawa T."/>
        </authorList>
    </citation>
    <scope>NUCLEOTIDE SEQUENCE</scope>
    <source>
        <strain evidence="1">CMC57</strain>
    </source>
</reference>
<dbReference type="AlphaFoldDB" id="A0AB33JWI7"/>
<protein>
    <submittedName>
        <fullName evidence="1">Sulfotransferase family protein</fullName>
    </submittedName>
</protein>
<dbReference type="Pfam" id="PF17784">
    <property type="entry name" value="Sulfotransfer_4"/>
    <property type="match status" value="1"/>
</dbReference>
<organism evidence="1">
    <name type="scientific">Kitasatospora sp. CMC57</name>
    <dbReference type="NCBI Taxonomy" id="3231513"/>
    <lineage>
        <taxon>Bacteria</taxon>
        <taxon>Bacillati</taxon>
        <taxon>Actinomycetota</taxon>
        <taxon>Actinomycetes</taxon>
        <taxon>Kitasatosporales</taxon>
        <taxon>Streptomycetaceae</taxon>
        <taxon>Kitasatospora</taxon>
    </lineage>
</organism>